<protein>
    <submittedName>
        <fullName evidence="1">Uncharacterized protein</fullName>
    </submittedName>
</protein>
<accession>A0A1W6DXZ1</accession>
<sequence length="50" mass="5994">MKDVKFSAKKNKFGRILFYVMEDNKHLYEFNKIEDAAEWIAELGRRALTK</sequence>
<name>A0A1W6DXZ1_9CAUD</name>
<gene>
    <name evidence="1" type="ORF">LPST10_00071</name>
</gene>
<reference evidence="1 2" key="1">
    <citation type="submission" date="2017-04" db="EMBL/GenBank/DDBJ databases">
        <title>Complete Genome Sequence of Salmonella enterica serovar Typhimurium Bacteriophage LPST10, Isolated in China.</title>
        <authorList>
            <person name="Dong X."/>
            <person name="Huang C."/>
            <person name="Morsy M.K."/>
            <person name="Li Z."/>
            <person name="Zhou Y."/>
            <person name="Willias S.P."/>
            <person name="Abdelnabby H."/>
            <person name="Liu J."/>
            <person name="Wang X."/>
            <person name="Li J."/>
        </authorList>
    </citation>
    <scope>NUCLEOTIDE SEQUENCE [LARGE SCALE GENOMIC DNA]</scope>
</reference>
<dbReference type="EMBL" id="KY860935">
    <property type="protein sequence ID" value="ARK07803.1"/>
    <property type="molecule type" value="Genomic_DNA"/>
</dbReference>
<evidence type="ECO:0000313" key="1">
    <source>
        <dbReference type="EMBL" id="ARK07803.1"/>
    </source>
</evidence>
<evidence type="ECO:0000313" key="2">
    <source>
        <dbReference type="Proteomes" id="UP000223281"/>
    </source>
</evidence>
<organism evidence="1 2">
    <name type="scientific">Salmonella phage LPST10</name>
    <dbReference type="NCBI Taxonomy" id="1973454"/>
    <lineage>
        <taxon>Viruses</taxon>
        <taxon>Duplodnaviria</taxon>
        <taxon>Heunggongvirae</taxon>
        <taxon>Uroviricota</taxon>
        <taxon>Caudoviricetes</taxon>
        <taxon>Skatevirus</taxon>
        <taxon>Skatevirus LPST10</taxon>
    </lineage>
</organism>
<dbReference type="Proteomes" id="UP000223281">
    <property type="component" value="Segment"/>
</dbReference>
<keyword evidence="2" id="KW-1185">Reference proteome</keyword>
<proteinExistence type="predicted"/>